<dbReference type="Proteomes" id="UP000439903">
    <property type="component" value="Unassembled WGS sequence"/>
</dbReference>
<feature type="domain" description="DUF659" evidence="1">
    <location>
        <begin position="103"/>
        <end position="186"/>
    </location>
</feature>
<comment type="caution">
    <text evidence="2">The sequence shown here is derived from an EMBL/GenBank/DDBJ whole genome shotgun (WGS) entry which is preliminary data.</text>
</comment>
<name>A0A8H4ANI6_GIGMA</name>
<proteinExistence type="predicted"/>
<keyword evidence="3" id="KW-1185">Reference proteome</keyword>
<gene>
    <name evidence="2" type="ORF">F8M41_017069</name>
</gene>
<evidence type="ECO:0000259" key="1">
    <source>
        <dbReference type="Pfam" id="PF04937"/>
    </source>
</evidence>
<dbReference type="EMBL" id="WTPW01000385">
    <property type="protein sequence ID" value="KAF0516461.1"/>
    <property type="molecule type" value="Genomic_DNA"/>
</dbReference>
<dbReference type="InterPro" id="IPR007021">
    <property type="entry name" value="DUF659"/>
</dbReference>
<sequence>MSQASKKSGGRSPSDLWNTHIKKGKEIFKGHYKEICNYCSYSKHKGSSQDFEEHLANNCPNVPISWKTISNPFFIDFLKTLQQRYIPPSHEVLSGHLFSQKSCDGWTNLSNESIWGFFIYIPDHCEYLWSLKDLSAQSHTANLIAEELDKIIQIIGSNKYSAIVTDTGANVQNAREIISTRYNNILNIH</sequence>
<accession>A0A8H4ANI6</accession>
<reference evidence="2 3" key="1">
    <citation type="journal article" date="2019" name="Environ. Microbiol.">
        <title>At the nexus of three kingdoms: the genome of the mycorrhizal fungus Gigaspora margarita provides insights into plant, endobacterial and fungal interactions.</title>
        <authorList>
            <person name="Venice F."/>
            <person name="Ghignone S."/>
            <person name="Salvioli di Fossalunga A."/>
            <person name="Amselem J."/>
            <person name="Novero M."/>
            <person name="Xianan X."/>
            <person name="Sedzielewska Toro K."/>
            <person name="Morin E."/>
            <person name="Lipzen A."/>
            <person name="Grigoriev I.V."/>
            <person name="Henrissat B."/>
            <person name="Martin F.M."/>
            <person name="Bonfante P."/>
        </authorList>
    </citation>
    <scope>NUCLEOTIDE SEQUENCE [LARGE SCALE GENOMIC DNA]</scope>
    <source>
        <strain evidence="2 3">BEG34</strain>
    </source>
</reference>
<dbReference type="OrthoDB" id="2412041at2759"/>
<evidence type="ECO:0000313" key="3">
    <source>
        <dbReference type="Proteomes" id="UP000439903"/>
    </source>
</evidence>
<evidence type="ECO:0000313" key="2">
    <source>
        <dbReference type="EMBL" id="KAF0516461.1"/>
    </source>
</evidence>
<protein>
    <submittedName>
        <fullName evidence="2">Zinc finger bed domain-containing protein 1-like</fullName>
    </submittedName>
</protein>
<dbReference type="AlphaFoldDB" id="A0A8H4ANI6"/>
<dbReference type="Pfam" id="PF04937">
    <property type="entry name" value="DUF659"/>
    <property type="match status" value="1"/>
</dbReference>
<organism evidence="2 3">
    <name type="scientific">Gigaspora margarita</name>
    <dbReference type="NCBI Taxonomy" id="4874"/>
    <lineage>
        <taxon>Eukaryota</taxon>
        <taxon>Fungi</taxon>
        <taxon>Fungi incertae sedis</taxon>
        <taxon>Mucoromycota</taxon>
        <taxon>Glomeromycotina</taxon>
        <taxon>Glomeromycetes</taxon>
        <taxon>Diversisporales</taxon>
        <taxon>Gigasporaceae</taxon>
        <taxon>Gigaspora</taxon>
    </lineage>
</organism>